<proteinExistence type="predicted"/>
<dbReference type="EMBL" id="JADFTS010000008">
    <property type="protein sequence ID" value="KAF9593348.1"/>
    <property type="molecule type" value="Genomic_DNA"/>
</dbReference>
<comment type="caution">
    <text evidence="1">The sequence shown here is derived from an EMBL/GenBank/DDBJ whole genome shotgun (WGS) entry which is preliminary data.</text>
</comment>
<sequence length="195" mass="22136">METTLINKGSVHEDFNYSTGSSLWSPLLPIPLSNKMFHDSSMRRGTKRTESEESPISQRINKKFPLLYDFDYSQSSLWSPLLPVPLTNHTRLCNSPATMGCGTKFSFDAKIEYPRKKMKKVVVQIKKKFSTVVSDAQKKNKVCDFYASCNSPVKKSSPKKKVQGWAKALKVASQPFKKKKDPCFRSLGLEDFLNV</sequence>
<organism evidence="1 2">
    <name type="scientific">Coptis chinensis</name>
    <dbReference type="NCBI Taxonomy" id="261450"/>
    <lineage>
        <taxon>Eukaryota</taxon>
        <taxon>Viridiplantae</taxon>
        <taxon>Streptophyta</taxon>
        <taxon>Embryophyta</taxon>
        <taxon>Tracheophyta</taxon>
        <taxon>Spermatophyta</taxon>
        <taxon>Magnoliopsida</taxon>
        <taxon>Ranunculales</taxon>
        <taxon>Ranunculaceae</taxon>
        <taxon>Coptidoideae</taxon>
        <taxon>Coptis</taxon>
    </lineage>
</organism>
<dbReference type="AlphaFoldDB" id="A0A835LF92"/>
<keyword evidence="2" id="KW-1185">Reference proteome</keyword>
<dbReference type="Proteomes" id="UP000631114">
    <property type="component" value="Unassembled WGS sequence"/>
</dbReference>
<reference evidence="1 2" key="1">
    <citation type="submission" date="2020-10" db="EMBL/GenBank/DDBJ databases">
        <title>The Coptis chinensis genome and diversification of protoberbering-type alkaloids.</title>
        <authorList>
            <person name="Wang B."/>
            <person name="Shu S."/>
            <person name="Song C."/>
            <person name="Liu Y."/>
        </authorList>
    </citation>
    <scope>NUCLEOTIDE SEQUENCE [LARGE SCALE GENOMIC DNA]</scope>
    <source>
        <strain evidence="1">HL-2020</strain>
        <tissue evidence="1">Leaf</tissue>
    </source>
</reference>
<evidence type="ECO:0000313" key="1">
    <source>
        <dbReference type="EMBL" id="KAF9593348.1"/>
    </source>
</evidence>
<protein>
    <submittedName>
        <fullName evidence="1">Uncharacterized protein</fullName>
    </submittedName>
</protein>
<gene>
    <name evidence="1" type="ORF">IFM89_021752</name>
</gene>
<name>A0A835LF92_9MAGN</name>
<dbReference type="PANTHER" id="PTHR34287:SF4">
    <property type="entry name" value="OS04G0504200 PROTEIN"/>
    <property type="match status" value="1"/>
</dbReference>
<accession>A0A835LF92</accession>
<evidence type="ECO:0000313" key="2">
    <source>
        <dbReference type="Proteomes" id="UP000631114"/>
    </source>
</evidence>
<dbReference type="PANTHER" id="PTHR34287">
    <property type="entry name" value="OS06G0551500 PROTEIN-RELATED"/>
    <property type="match status" value="1"/>
</dbReference>